<protein>
    <recommendedName>
        <fullName evidence="3">GRAM domain-containing protein</fullName>
    </recommendedName>
</protein>
<dbReference type="GO" id="GO:0031490">
    <property type="term" value="F:chromatin DNA binding"/>
    <property type="evidence" value="ECO:0007669"/>
    <property type="project" value="TreeGrafter"/>
</dbReference>
<evidence type="ECO:0008006" key="3">
    <source>
        <dbReference type="Google" id="ProtNLM"/>
    </source>
</evidence>
<dbReference type="GeneID" id="43581015"/>
<dbReference type="PANTHER" id="PTHR31606">
    <property type="entry name" value="WW DOMAIN BINDING PROTEIN 2, ISOFORM E"/>
    <property type="match status" value="1"/>
</dbReference>
<organism evidence="1 2">
    <name type="scientific">Magnusiomyces paraingens</name>
    <dbReference type="NCBI Taxonomy" id="2606893"/>
    <lineage>
        <taxon>Eukaryota</taxon>
        <taxon>Fungi</taxon>
        <taxon>Dikarya</taxon>
        <taxon>Ascomycota</taxon>
        <taxon>Saccharomycotina</taxon>
        <taxon>Dipodascomycetes</taxon>
        <taxon>Dipodascales</taxon>
        <taxon>Dipodascaceae</taxon>
        <taxon>Magnusiomyces</taxon>
    </lineage>
</organism>
<dbReference type="GO" id="GO:0003713">
    <property type="term" value="F:transcription coactivator activity"/>
    <property type="evidence" value="ECO:0007669"/>
    <property type="project" value="InterPro"/>
</dbReference>
<dbReference type="OrthoDB" id="1259151at2759"/>
<accession>A0A5E8BKL5</accession>
<evidence type="ECO:0000313" key="2">
    <source>
        <dbReference type="Proteomes" id="UP000398389"/>
    </source>
</evidence>
<dbReference type="GO" id="GO:0005634">
    <property type="term" value="C:nucleus"/>
    <property type="evidence" value="ECO:0007669"/>
    <property type="project" value="TreeGrafter"/>
</dbReference>
<sequence>MSVNWVTLDNQQRPVPLPGEEFVFEQNDSDARLSLSCKTIDKTPGATIDSSAGGRLFLSTQRLIYLAESTDSRYHIEGKGDALFDNLAVPLSGFKGARLHQPWIGPNAWVGVFVPTNGGGLNPELAMWEMKISFATGGALDFARLFQRALEARTLQQSHIDELPQYTPI</sequence>
<dbReference type="SUPFAM" id="SSF50729">
    <property type="entry name" value="PH domain-like"/>
    <property type="match status" value="1"/>
</dbReference>
<proteinExistence type="predicted"/>
<dbReference type="RefSeq" id="XP_031852806.1">
    <property type="nucleotide sequence ID" value="XM_031996915.1"/>
</dbReference>
<evidence type="ECO:0000313" key="1">
    <source>
        <dbReference type="EMBL" id="VVT49286.1"/>
    </source>
</evidence>
<dbReference type="EMBL" id="CABVLU010000002">
    <property type="protein sequence ID" value="VVT49286.1"/>
    <property type="molecule type" value="Genomic_DNA"/>
</dbReference>
<reference evidence="1 2" key="1">
    <citation type="submission" date="2019-09" db="EMBL/GenBank/DDBJ databases">
        <authorList>
            <person name="Brejova B."/>
        </authorList>
    </citation>
    <scope>NUCLEOTIDE SEQUENCE [LARGE SCALE GENOMIC DNA]</scope>
</reference>
<dbReference type="PANTHER" id="PTHR31606:SF1">
    <property type="entry name" value="WW DOMAIN BINDING PROTEIN 2, ISOFORM E"/>
    <property type="match status" value="1"/>
</dbReference>
<dbReference type="AlphaFoldDB" id="A0A5E8BKL5"/>
<keyword evidence="2" id="KW-1185">Reference proteome</keyword>
<dbReference type="Proteomes" id="UP000398389">
    <property type="component" value="Unassembled WGS sequence"/>
</dbReference>
<gene>
    <name evidence="1" type="ORF">SAPINGB_P002196</name>
</gene>
<name>A0A5E8BKL5_9ASCO</name>
<dbReference type="InterPro" id="IPR044852">
    <property type="entry name" value="WBP2-like"/>
</dbReference>